<evidence type="ECO:0000313" key="4">
    <source>
        <dbReference type="WBParaSite" id="HPBE_0002072601-mRNA-1"/>
    </source>
</evidence>
<feature type="signal peptide" evidence="1">
    <location>
        <begin position="1"/>
        <end position="17"/>
    </location>
</feature>
<reference evidence="4" key="2">
    <citation type="submission" date="2019-09" db="UniProtKB">
        <authorList>
            <consortium name="WormBaseParasite"/>
        </authorList>
    </citation>
    <scope>IDENTIFICATION</scope>
</reference>
<dbReference type="WBParaSite" id="HPBE_0002072601-mRNA-1">
    <property type="protein sequence ID" value="HPBE_0002072601-mRNA-1"/>
    <property type="gene ID" value="HPBE_0002072601"/>
</dbReference>
<accession>A0A3P8BU39</accession>
<proteinExistence type="predicted"/>
<evidence type="ECO:0000313" key="2">
    <source>
        <dbReference type="EMBL" id="VDP21530.1"/>
    </source>
</evidence>
<dbReference type="AlphaFoldDB" id="A0A183GEH1"/>
<evidence type="ECO:0000313" key="3">
    <source>
        <dbReference type="Proteomes" id="UP000050761"/>
    </source>
</evidence>
<keyword evidence="3" id="KW-1185">Reference proteome</keyword>
<protein>
    <submittedName>
        <fullName evidence="4">FBD domain-containing protein</fullName>
    </submittedName>
</protein>
<evidence type="ECO:0000256" key="1">
    <source>
        <dbReference type="SAM" id="SignalP"/>
    </source>
</evidence>
<dbReference type="Proteomes" id="UP000050761">
    <property type="component" value="Unassembled WGS sequence"/>
</dbReference>
<reference evidence="2 3" key="1">
    <citation type="submission" date="2018-11" db="EMBL/GenBank/DDBJ databases">
        <authorList>
            <consortium name="Pathogen Informatics"/>
        </authorList>
    </citation>
    <scope>NUCLEOTIDE SEQUENCE [LARGE SCALE GENOMIC DNA]</scope>
</reference>
<dbReference type="OrthoDB" id="5881494at2759"/>
<name>A0A183GEH1_HELPZ</name>
<organism evidence="3 4">
    <name type="scientific">Heligmosomoides polygyrus</name>
    <name type="common">Parasitic roundworm</name>
    <dbReference type="NCBI Taxonomy" id="6339"/>
    <lineage>
        <taxon>Eukaryota</taxon>
        <taxon>Metazoa</taxon>
        <taxon>Ecdysozoa</taxon>
        <taxon>Nematoda</taxon>
        <taxon>Chromadorea</taxon>
        <taxon>Rhabditida</taxon>
        <taxon>Rhabditina</taxon>
        <taxon>Rhabditomorpha</taxon>
        <taxon>Strongyloidea</taxon>
        <taxon>Heligmosomidae</taxon>
        <taxon>Heligmosomoides</taxon>
    </lineage>
</organism>
<keyword evidence="1" id="KW-0732">Signal</keyword>
<feature type="chain" id="PRO_5044552020" evidence="1">
    <location>
        <begin position="18"/>
        <end position="305"/>
    </location>
</feature>
<accession>A0A183GEH1</accession>
<gene>
    <name evidence="2" type="ORF">HPBE_LOCUS20725</name>
</gene>
<sequence>MFLLVLMVKTVVHVLLSYDGHQLPNETMNADIIRLLCPHLDLQSLFSLTAAYPMWSSLIHKHLEKKKLTVELQLEFGQYSGPEICNVKCQGELCVSCPRSIWNHIPFHVMDVSRVDIIMNEWSTLAEDVYALLSKVTTTCLNITFRRRDVVRKLLETIHFKPWAAVKLQEQSKGVDREPILRKSQLASFQTVEYSGDMRMISKDLLEALDHDYVIAFAYGKRGSQCKPWFDELVEVLPEHLKGKSSLVRCIAREPHSHFEIERILDKHAAPRYSAPRSIVANYAPFSWEFGCSGDGVSVTVENCC</sequence>
<dbReference type="EMBL" id="UZAH01032397">
    <property type="protein sequence ID" value="VDP21530.1"/>
    <property type="molecule type" value="Genomic_DNA"/>
</dbReference>